<dbReference type="Pfam" id="PF01554">
    <property type="entry name" value="MatE"/>
    <property type="match status" value="1"/>
</dbReference>
<dbReference type="GO" id="GO:0042910">
    <property type="term" value="F:xenobiotic transmembrane transporter activity"/>
    <property type="evidence" value="ECO:0007669"/>
    <property type="project" value="InterPro"/>
</dbReference>
<feature type="transmembrane region" description="Helical" evidence="7">
    <location>
        <begin position="205"/>
        <end position="229"/>
    </location>
</feature>
<feature type="transmembrane region" description="Helical" evidence="7">
    <location>
        <begin position="249"/>
        <end position="268"/>
    </location>
</feature>
<feature type="transmembrane region" description="Helical" evidence="7">
    <location>
        <begin position="302"/>
        <end position="322"/>
    </location>
</feature>
<evidence type="ECO:0000256" key="3">
    <source>
        <dbReference type="ARBA" id="ARBA00022692"/>
    </source>
</evidence>
<dbReference type="PANTHER" id="PTHR42893">
    <property type="entry name" value="PROTEIN DETOXIFICATION 44, CHLOROPLASTIC-RELATED"/>
    <property type="match status" value="1"/>
</dbReference>
<organism evidence="9">
    <name type="scientific">Pseudo-nitzschia australis</name>
    <dbReference type="NCBI Taxonomy" id="44445"/>
    <lineage>
        <taxon>Eukaryota</taxon>
        <taxon>Sar</taxon>
        <taxon>Stramenopiles</taxon>
        <taxon>Ochrophyta</taxon>
        <taxon>Bacillariophyta</taxon>
        <taxon>Bacillariophyceae</taxon>
        <taxon>Bacillariophycidae</taxon>
        <taxon>Bacillariales</taxon>
        <taxon>Bacillariaceae</taxon>
        <taxon>Pseudo-nitzschia</taxon>
    </lineage>
</organism>
<feature type="chain" id="PRO_5030757041" description="Polysaccharide biosynthesis protein C-terminal domain-containing protein" evidence="8">
    <location>
        <begin position="32"/>
        <end position="607"/>
    </location>
</feature>
<evidence type="ECO:0000256" key="6">
    <source>
        <dbReference type="SAM" id="MobiDB-lite"/>
    </source>
</evidence>
<feature type="transmembrane region" description="Helical" evidence="7">
    <location>
        <begin position="391"/>
        <end position="411"/>
    </location>
</feature>
<evidence type="ECO:0000256" key="4">
    <source>
        <dbReference type="ARBA" id="ARBA00022989"/>
    </source>
</evidence>
<evidence type="ECO:0000256" key="2">
    <source>
        <dbReference type="ARBA" id="ARBA00010199"/>
    </source>
</evidence>
<keyword evidence="5 7" id="KW-0472">Membrane</keyword>
<dbReference type="AlphaFoldDB" id="A0A7S4AFL6"/>
<feature type="compositionally biased region" description="Low complexity" evidence="6">
    <location>
        <begin position="35"/>
        <end position="48"/>
    </location>
</feature>
<keyword evidence="8" id="KW-0732">Signal</keyword>
<keyword evidence="3 7" id="KW-0812">Transmembrane</keyword>
<feature type="compositionally biased region" description="Polar residues" evidence="6">
    <location>
        <begin position="56"/>
        <end position="71"/>
    </location>
</feature>
<name>A0A7S4AFL6_9STRA</name>
<feature type="transmembrane region" description="Helical" evidence="7">
    <location>
        <begin position="165"/>
        <end position="184"/>
    </location>
</feature>
<evidence type="ECO:0000256" key="5">
    <source>
        <dbReference type="ARBA" id="ARBA00023136"/>
    </source>
</evidence>
<feature type="transmembrane region" description="Helical" evidence="7">
    <location>
        <begin position="553"/>
        <end position="570"/>
    </location>
</feature>
<feature type="transmembrane region" description="Helical" evidence="7">
    <location>
        <begin position="499"/>
        <end position="518"/>
    </location>
</feature>
<feature type="transmembrane region" description="Helical" evidence="7">
    <location>
        <begin position="457"/>
        <end position="479"/>
    </location>
</feature>
<dbReference type="InterPro" id="IPR002528">
    <property type="entry name" value="MATE_fam"/>
</dbReference>
<keyword evidence="4 7" id="KW-1133">Transmembrane helix</keyword>
<protein>
    <recommendedName>
        <fullName evidence="10">Polysaccharide biosynthesis protein C-terminal domain-containing protein</fullName>
    </recommendedName>
</protein>
<feature type="transmembrane region" description="Helical" evidence="7">
    <location>
        <begin position="275"/>
        <end position="296"/>
    </location>
</feature>
<evidence type="ECO:0008006" key="10">
    <source>
        <dbReference type="Google" id="ProtNLM"/>
    </source>
</evidence>
<gene>
    <name evidence="9" type="ORF">PAUS00366_LOCUS6071</name>
</gene>
<feature type="transmembrane region" description="Helical" evidence="7">
    <location>
        <begin position="356"/>
        <end position="379"/>
    </location>
</feature>
<feature type="transmembrane region" description="Helical" evidence="7">
    <location>
        <begin position="525"/>
        <end position="541"/>
    </location>
</feature>
<dbReference type="PANTHER" id="PTHR42893:SF9">
    <property type="entry name" value="PROTEIN DETOXIFICATION 46, CHLOROPLASTIC"/>
    <property type="match status" value="1"/>
</dbReference>
<accession>A0A7S4AFL6</accession>
<feature type="signal peptide" evidence="8">
    <location>
        <begin position="1"/>
        <end position="31"/>
    </location>
</feature>
<dbReference type="InterPro" id="IPR044644">
    <property type="entry name" value="DinF-like"/>
</dbReference>
<comment type="subcellular location">
    <subcellularLocation>
        <location evidence="1">Membrane</location>
        <topology evidence="1">Multi-pass membrane protein</topology>
    </subcellularLocation>
</comment>
<sequence>MWTPKIATCLFVPAWAMASLVVANAFVPASAFRHPSSSNGNTISSPSTSRHHYRAITTTPSSRKTSISLKTVENPDDNNESEEASKTPNAKNIPRGGGANINDKPPSFPTMADFRKFAIPCLGLWVAQPLLSLVDTAFVGLSATIPAESAAQLASLGPATTFFDGATYLFAFLNVATTNLYSTARAQKGEQSDEAEAVICTASRVAMRCGIGIMLFLLAFARPLLALYIGHGADSALLDSAVDYVKIRAFSMPTSLLMGVVQAALLGAKDSVTPLIAILYSTVVNVVGDFLLVRVAGMGLRGAAIATLLAQLAATAALLGPARRRLVRDHSLGLWKKKTPPSANGSGSELVTSKAFLGFAAPVLTLILGKLAAFGFMTHSAAAAPGQPMPLASHQIILSLFFFVSPFMEVISQTAQTFMPPYLAPVNDYVASSDEHTFDDPIVKPWLDNAFSLGTTLLKLGVVVASIVASLASLIPAFFGGMLTSDPAVKNAVKPLAKYLWAGSFLTAPVAVSEGILLARRELKYLAGVYVLTTALLPSALLRVKSIGGGVDQVWACFAAFQLCRAAFFASRIWSASAIRAIAGLFGKKENSSHTSLPVEESPSAAS</sequence>
<proteinExistence type="inferred from homology"/>
<dbReference type="GO" id="GO:0015297">
    <property type="term" value="F:antiporter activity"/>
    <property type="evidence" value="ECO:0007669"/>
    <property type="project" value="InterPro"/>
</dbReference>
<evidence type="ECO:0000256" key="8">
    <source>
        <dbReference type="SAM" id="SignalP"/>
    </source>
</evidence>
<dbReference type="EMBL" id="HBIX01007829">
    <property type="protein sequence ID" value="CAE0713319.1"/>
    <property type="molecule type" value="Transcribed_RNA"/>
</dbReference>
<evidence type="ECO:0000313" key="9">
    <source>
        <dbReference type="EMBL" id="CAE0713319.1"/>
    </source>
</evidence>
<feature type="region of interest" description="Disordered" evidence="6">
    <location>
        <begin position="35"/>
        <end position="105"/>
    </location>
</feature>
<dbReference type="GO" id="GO:0016020">
    <property type="term" value="C:membrane"/>
    <property type="evidence" value="ECO:0007669"/>
    <property type="project" value="UniProtKB-SubCell"/>
</dbReference>
<comment type="similarity">
    <text evidence="2">Belongs to the multi antimicrobial extrusion (MATE) (TC 2.A.66.1) family.</text>
</comment>
<evidence type="ECO:0000256" key="7">
    <source>
        <dbReference type="SAM" id="Phobius"/>
    </source>
</evidence>
<evidence type="ECO:0000256" key="1">
    <source>
        <dbReference type="ARBA" id="ARBA00004141"/>
    </source>
</evidence>
<reference evidence="9" key="1">
    <citation type="submission" date="2021-01" db="EMBL/GenBank/DDBJ databases">
        <authorList>
            <person name="Corre E."/>
            <person name="Pelletier E."/>
            <person name="Niang G."/>
            <person name="Scheremetjew M."/>
            <person name="Finn R."/>
            <person name="Kale V."/>
            <person name="Holt S."/>
            <person name="Cochrane G."/>
            <person name="Meng A."/>
            <person name="Brown T."/>
            <person name="Cohen L."/>
        </authorList>
    </citation>
    <scope>NUCLEOTIDE SEQUENCE</scope>
    <source>
        <strain evidence="9">10249 10 AB</strain>
    </source>
</reference>